<keyword evidence="2" id="KW-1185">Reference proteome</keyword>
<accession>A0ACD3B6W2</accession>
<reference evidence="1 2" key="1">
    <citation type="journal article" date="2019" name="Nat. Ecol. Evol.">
        <title>Megaphylogeny resolves global patterns of mushroom evolution.</title>
        <authorList>
            <person name="Varga T."/>
            <person name="Krizsan K."/>
            <person name="Foldi C."/>
            <person name="Dima B."/>
            <person name="Sanchez-Garcia M."/>
            <person name="Sanchez-Ramirez S."/>
            <person name="Szollosi G.J."/>
            <person name="Szarkandi J.G."/>
            <person name="Papp V."/>
            <person name="Albert L."/>
            <person name="Andreopoulos W."/>
            <person name="Angelini C."/>
            <person name="Antonin V."/>
            <person name="Barry K.W."/>
            <person name="Bougher N.L."/>
            <person name="Buchanan P."/>
            <person name="Buyck B."/>
            <person name="Bense V."/>
            <person name="Catcheside P."/>
            <person name="Chovatia M."/>
            <person name="Cooper J."/>
            <person name="Damon W."/>
            <person name="Desjardin D."/>
            <person name="Finy P."/>
            <person name="Geml J."/>
            <person name="Haridas S."/>
            <person name="Hughes K."/>
            <person name="Justo A."/>
            <person name="Karasinski D."/>
            <person name="Kautmanova I."/>
            <person name="Kiss B."/>
            <person name="Kocsube S."/>
            <person name="Kotiranta H."/>
            <person name="LaButti K.M."/>
            <person name="Lechner B.E."/>
            <person name="Liimatainen K."/>
            <person name="Lipzen A."/>
            <person name="Lukacs Z."/>
            <person name="Mihaltcheva S."/>
            <person name="Morgado L.N."/>
            <person name="Niskanen T."/>
            <person name="Noordeloos M.E."/>
            <person name="Ohm R.A."/>
            <person name="Ortiz-Santana B."/>
            <person name="Ovrebo C."/>
            <person name="Racz N."/>
            <person name="Riley R."/>
            <person name="Savchenko A."/>
            <person name="Shiryaev A."/>
            <person name="Soop K."/>
            <person name="Spirin V."/>
            <person name="Szebenyi C."/>
            <person name="Tomsovsky M."/>
            <person name="Tulloss R.E."/>
            <person name="Uehling J."/>
            <person name="Grigoriev I.V."/>
            <person name="Vagvolgyi C."/>
            <person name="Papp T."/>
            <person name="Martin F.M."/>
            <person name="Miettinen O."/>
            <person name="Hibbett D.S."/>
            <person name="Nagy L.G."/>
        </authorList>
    </citation>
    <scope>NUCLEOTIDE SEQUENCE [LARGE SCALE GENOMIC DNA]</scope>
    <source>
        <strain evidence="1 2">NL-1719</strain>
    </source>
</reference>
<proteinExistence type="predicted"/>
<name>A0ACD3B6W2_9AGAR</name>
<dbReference type="Proteomes" id="UP000308600">
    <property type="component" value="Unassembled WGS sequence"/>
</dbReference>
<evidence type="ECO:0000313" key="1">
    <source>
        <dbReference type="EMBL" id="TFK73337.1"/>
    </source>
</evidence>
<evidence type="ECO:0000313" key="2">
    <source>
        <dbReference type="Proteomes" id="UP000308600"/>
    </source>
</evidence>
<organism evidence="1 2">
    <name type="scientific">Pluteus cervinus</name>
    <dbReference type="NCBI Taxonomy" id="181527"/>
    <lineage>
        <taxon>Eukaryota</taxon>
        <taxon>Fungi</taxon>
        <taxon>Dikarya</taxon>
        <taxon>Basidiomycota</taxon>
        <taxon>Agaricomycotina</taxon>
        <taxon>Agaricomycetes</taxon>
        <taxon>Agaricomycetidae</taxon>
        <taxon>Agaricales</taxon>
        <taxon>Pluteineae</taxon>
        <taxon>Pluteaceae</taxon>
        <taxon>Pluteus</taxon>
    </lineage>
</organism>
<dbReference type="EMBL" id="ML208276">
    <property type="protein sequence ID" value="TFK73337.1"/>
    <property type="molecule type" value="Genomic_DNA"/>
</dbReference>
<gene>
    <name evidence="1" type="ORF">BDN72DRAFT_893968</name>
</gene>
<sequence length="606" mass="68781">MAGLTLRCYVWGEPPNRFFDVEVQDEVYGADLRETIRKEKGFPADRVLILFKVSISPRKVRPGLRAHGTPCDIDGARTLISQHKLKDIFKLDDPLNPEEIHVSFKPLPVLRAVLTPSTRLSIEFYPRTELVEALYNKLEEERFVQVRAPPASGKKALSQLLAAYIEKEEPGAAITYIPDWHQDQVEGYANGFYDWLELHQWDYPGVTSVLFINAAESSYWDKKFWNQYMTKFNQKSRPRVIMFASYGSPVSDPQSNPTPPMRINDISRVSLHRVDDELGRVGLLLTLKEFDEYIQHSRPGHTFDKSFLQLVYRVTGGYIGMVNILLDMVQGHKSYTHPATQGKGYTLADFTERISISEFFKALLATLVLSVVLETASIHGFVTLGMLTTADAKDALQLCFERAWLHADLLHGEVRYSFPSPLHRRCVQAQFWGLADQADAQVVEETLPEFAFNVLKLFLLRNFPIELTVIVASTGIQRDRDPVYGELFYRYCCLHAGGAVVTPPEFGSTTESKINLFIPQKRWGVELLCNGEHLDEYVSSFSTSGEYGAWIEREGDYIILDFCNEVPSKPHPGVSNLYHIVINKDSVGILDNDLRPAVDHFCPKHG</sequence>
<protein>
    <submittedName>
        <fullName evidence="1">Uncharacterized protein</fullName>
    </submittedName>
</protein>